<dbReference type="InterPro" id="IPR056098">
    <property type="entry name" value="Acb2/Tad1_hairpin"/>
</dbReference>
<keyword evidence="1" id="KW-0547">Nucleotide-binding</keyword>
<gene>
    <name evidence="3" type="ORF">DKG74_04145</name>
</gene>
<protein>
    <recommendedName>
        <fullName evidence="2">Acb2/Tad1 hairpin domain-containing protein</fullName>
    </recommendedName>
</protein>
<evidence type="ECO:0000313" key="4">
    <source>
        <dbReference type="Proteomes" id="UP000245461"/>
    </source>
</evidence>
<dbReference type="OrthoDB" id="1551225at2"/>
<dbReference type="AlphaFoldDB" id="A0A317EGF5"/>
<organism evidence="3 4">
    <name type="scientific">Zavarzinia aquatilis</name>
    <dbReference type="NCBI Taxonomy" id="2211142"/>
    <lineage>
        <taxon>Bacteria</taxon>
        <taxon>Pseudomonadati</taxon>
        <taxon>Pseudomonadota</taxon>
        <taxon>Alphaproteobacteria</taxon>
        <taxon>Rhodospirillales</taxon>
        <taxon>Zavarziniaceae</taxon>
        <taxon>Zavarzinia</taxon>
    </lineage>
</organism>
<evidence type="ECO:0000313" key="3">
    <source>
        <dbReference type="EMBL" id="PWR25376.1"/>
    </source>
</evidence>
<dbReference type="Proteomes" id="UP000245461">
    <property type="component" value="Unassembled WGS sequence"/>
</dbReference>
<name>A0A317EGF5_9PROT</name>
<comment type="caution">
    <text evidence="3">The sequence shown here is derived from an EMBL/GenBank/DDBJ whole genome shotgun (WGS) entry which is preliminary data.</text>
</comment>
<keyword evidence="4" id="KW-1185">Reference proteome</keyword>
<dbReference type="Pfam" id="PF24729">
    <property type="entry name" value="Acb2_Tad1_hairpin"/>
    <property type="match status" value="1"/>
</dbReference>
<accession>A0A317EGF5</accession>
<evidence type="ECO:0000259" key="2">
    <source>
        <dbReference type="Pfam" id="PF24729"/>
    </source>
</evidence>
<evidence type="ECO:0000256" key="1">
    <source>
        <dbReference type="ARBA" id="ARBA00022741"/>
    </source>
</evidence>
<feature type="domain" description="Acb2/Tad1 hairpin" evidence="2">
    <location>
        <begin position="57"/>
        <end position="119"/>
    </location>
</feature>
<proteinExistence type="predicted"/>
<dbReference type="EMBL" id="QGLE01000002">
    <property type="protein sequence ID" value="PWR25376.1"/>
    <property type="molecule type" value="Genomic_DNA"/>
</dbReference>
<reference evidence="3 4" key="1">
    <citation type="submission" date="2018-05" db="EMBL/GenBank/DDBJ databases">
        <title>Zavarzinia sp. HR-AS.</title>
        <authorList>
            <person name="Lee Y."/>
            <person name="Jeon C.O."/>
        </authorList>
    </citation>
    <scope>NUCLEOTIDE SEQUENCE [LARGE SCALE GENOMIC DNA]</scope>
    <source>
        <strain evidence="3 4">HR-AS</strain>
    </source>
</reference>
<sequence>MTDHIVNPANDQLTITVTDEPGAGGACHRYEVTGMSFATNESLLDVNGHHTQLSDTRAVILFQNGPIAEVGVNGVTHEALLAIVADRLRSFQAGPYACRENALALTKIEEAQHWLQSRTLARMRRGVEGTHKV</sequence>